<accession>A0ACC1PL44</accession>
<dbReference type="EMBL" id="JAPDGR010000194">
    <property type="protein sequence ID" value="KAJ2993933.1"/>
    <property type="molecule type" value="Genomic_DNA"/>
</dbReference>
<evidence type="ECO:0000313" key="1">
    <source>
        <dbReference type="EMBL" id="KAJ2993933.1"/>
    </source>
</evidence>
<name>A0ACC1PL44_9PEZI</name>
<sequence length="880" mass="95991">MGAEHELGTQRKRRMVTTTYGKAPRKRQPKSVFIPGTTSEAISEEDPIAAHGDTTARRQPPLVHSPKPRSPPVRFKSLHRNHDRDAETKSESLQGITNPDRKRKVSQIYKSRERSRPATELLEGGDASSVPEVRRSRITQPENEPAAKSGDRSRTYIQHAPSDLMEIEAVGPRLSSPPPTPTPPRASKSVIRPPSSHIPGRRSANASLATNAHKRPMQHQHHIPLHLARDSAPTTKPSNVLPAKASKEQGRSRPIDRASGSSLAKKRRKRLIDALVEQEVSDASDLGESVADTQTTSSQTMFSQSSNASEMESQSLPETPKSKTRTAPATGVRTFARSSSALKFTYGQGRTVREEEDNLLESLALPEGSSYSRRRLDLGSPKKSTSAGGAFDCNDDDGTVNNSPSAKLRGIHELRQAGANSRVADAMQDLIDQIGEPGTSASSSRRAALLQMAEKLQDKTFIRQCRDHGIEGVLLKNIGEEADTICGYLILASLVAIIARGSSALMGQLLRTEEAGPIFARLLSISEDIKKVAKDRKSNLSKRSQNSIVAIESLLQELPVWNGDRPLFISPRSLAIKCLQLLIAQGAVVGGDPTIFTVAVTEQLFRVLSDASSNTEYWDYPKTAQSVELRGALSVLDAHAVSVAATEGGNCEWAIQYLPIIADVFYASLQTPAHNSKIVEDLILKLTINVTNNNLAAPSVFASKGLLSALASSIASNFTEALALIAQDTWAEGILDSLVLRLGILINFAEHSGLVRQIVNDCQHENREPIKDLIRLFIENHRRTGEADSMEKTHLNVAFGYLSVLLGYLSLHGPVRQKLISGHSAKSIGPLIGSIREFIAHYEQVENAMGESDDDDRHHGSYAERLQELVQQLEDMAAHD</sequence>
<organism evidence="1 2">
    <name type="scientific">Xylaria curta</name>
    <dbReference type="NCBI Taxonomy" id="42375"/>
    <lineage>
        <taxon>Eukaryota</taxon>
        <taxon>Fungi</taxon>
        <taxon>Dikarya</taxon>
        <taxon>Ascomycota</taxon>
        <taxon>Pezizomycotina</taxon>
        <taxon>Sordariomycetes</taxon>
        <taxon>Xylariomycetidae</taxon>
        <taxon>Xylariales</taxon>
        <taxon>Xylariaceae</taxon>
        <taxon>Xylaria</taxon>
    </lineage>
</organism>
<evidence type="ECO:0000313" key="2">
    <source>
        <dbReference type="Proteomes" id="UP001143856"/>
    </source>
</evidence>
<gene>
    <name evidence="1" type="ORF">NUW58_g1694</name>
</gene>
<proteinExistence type="predicted"/>
<dbReference type="Proteomes" id="UP001143856">
    <property type="component" value="Unassembled WGS sequence"/>
</dbReference>
<comment type="caution">
    <text evidence="1">The sequence shown here is derived from an EMBL/GenBank/DDBJ whole genome shotgun (WGS) entry which is preliminary data.</text>
</comment>
<reference evidence="1" key="1">
    <citation type="submission" date="2022-10" db="EMBL/GenBank/DDBJ databases">
        <title>Genome Sequence of Xylaria curta.</title>
        <authorList>
            <person name="Buettner E."/>
        </authorList>
    </citation>
    <scope>NUCLEOTIDE SEQUENCE</scope>
    <source>
        <strain evidence="1">Babe10</strain>
    </source>
</reference>
<protein>
    <submittedName>
        <fullName evidence="1">Uncharacterized protein</fullName>
    </submittedName>
</protein>
<keyword evidence="2" id="KW-1185">Reference proteome</keyword>